<keyword evidence="1" id="KW-0472">Membrane</keyword>
<name>A0A380TTY3_9PAST</name>
<evidence type="ECO:0000313" key="2">
    <source>
        <dbReference type="EMBL" id="SUT91437.1"/>
    </source>
</evidence>
<dbReference type="Proteomes" id="UP000254649">
    <property type="component" value="Unassembled WGS sequence"/>
</dbReference>
<keyword evidence="1" id="KW-0812">Transmembrane</keyword>
<protein>
    <submittedName>
        <fullName evidence="2">Protein of uncharacterized function (DUF2644)</fullName>
    </submittedName>
</protein>
<organism evidence="2 3">
    <name type="scientific">[Actinobacillus] rossii</name>
    <dbReference type="NCBI Taxonomy" id="123820"/>
    <lineage>
        <taxon>Bacteria</taxon>
        <taxon>Pseudomonadati</taxon>
        <taxon>Pseudomonadota</taxon>
        <taxon>Gammaproteobacteria</taxon>
        <taxon>Pasteurellales</taxon>
        <taxon>Pasteurellaceae</taxon>
    </lineage>
</organism>
<dbReference type="AlphaFoldDB" id="A0A380TTY3"/>
<proteinExistence type="predicted"/>
<sequence>MALKELVTNADGRLSTTTTVQFLTFLTLAGTLIYSVYLDRVYVPDLFLYLAGFGGGLVATKGAVSAYKAAKESEK</sequence>
<dbReference type="Pfam" id="PF10841">
    <property type="entry name" value="DUF2644"/>
    <property type="match status" value="1"/>
</dbReference>
<feature type="transmembrane region" description="Helical" evidence="1">
    <location>
        <begin position="12"/>
        <end position="34"/>
    </location>
</feature>
<evidence type="ECO:0000256" key="1">
    <source>
        <dbReference type="SAM" id="Phobius"/>
    </source>
</evidence>
<reference evidence="2 3" key="1">
    <citation type="submission" date="2018-06" db="EMBL/GenBank/DDBJ databases">
        <authorList>
            <consortium name="Pathogen Informatics"/>
            <person name="Doyle S."/>
        </authorList>
    </citation>
    <scope>NUCLEOTIDE SEQUENCE [LARGE SCALE GENOMIC DNA]</scope>
    <source>
        <strain evidence="2 3">NCTC10801</strain>
    </source>
</reference>
<keyword evidence="1" id="KW-1133">Transmembrane helix</keyword>
<feature type="transmembrane region" description="Helical" evidence="1">
    <location>
        <begin position="46"/>
        <end position="67"/>
    </location>
</feature>
<gene>
    <name evidence="2" type="ORF">NCTC10801_01460</name>
</gene>
<evidence type="ECO:0000313" key="3">
    <source>
        <dbReference type="Proteomes" id="UP000254649"/>
    </source>
</evidence>
<keyword evidence="3" id="KW-1185">Reference proteome</keyword>
<dbReference type="InterPro" id="IPR020300">
    <property type="entry name" value="DUF2644"/>
</dbReference>
<accession>A0A380TTY3</accession>
<dbReference type="EMBL" id="UFRQ01000003">
    <property type="protein sequence ID" value="SUT91437.1"/>
    <property type="molecule type" value="Genomic_DNA"/>
</dbReference>